<evidence type="ECO:0000259" key="2">
    <source>
        <dbReference type="PROSITE" id="PS50883"/>
    </source>
</evidence>
<comment type="caution">
    <text evidence="4">The sequence shown here is derived from an EMBL/GenBank/DDBJ whole genome shotgun (WGS) entry which is preliminary data.</text>
</comment>
<dbReference type="Gene3D" id="3.30.70.270">
    <property type="match status" value="1"/>
</dbReference>
<dbReference type="InterPro" id="IPR052155">
    <property type="entry name" value="Biofilm_reg_signaling"/>
</dbReference>
<keyword evidence="1" id="KW-0472">Membrane</keyword>
<accession>A0A327JIY1</accession>
<dbReference type="SUPFAM" id="SSF141868">
    <property type="entry name" value="EAL domain-like"/>
    <property type="match status" value="1"/>
</dbReference>
<dbReference type="InterPro" id="IPR000160">
    <property type="entry name" value="GGDEF_dom"/>
</dbReference>
<feature type="domain" description="EAL" evidence="2">
    <location>
        <begin position="360"/>
        <end position="609"/>
    </location>
</feature>
<organism evidence="4 5">
    <name type="scientific">Rhodobium orientis</name>
    <dbReference type="NCBI Taxonomy" id="34017"/>
    <lineage>
        <taxon>Bacteria</taxon>
        <taxon>Pseudomonadati</taxon>
        <taxon>Pseudomonadota</taxon>
        <taxon>Alphaproteobacteria</taxon>
        <taxon>Hyphomicrobiales</taxon>
        <taxon>Rhodobiaceae</taxon>
        <taxon>Rhodobium</taxon>
    </lineage>
</organism>
<dbReference type="InterPro" id="IPR035919">
    <property type="entry name" value="EAL_sf"/>
</dbReference>
<dbReference type="PANTHER" id="PTHR44757">
    <property type="entry name" value="DIGUANYLATE CYCLASE DGCP"/>
    <property type="match status" value="1"/>
</dbReference>
<dbReference type="PROSITE" id="PS50887">
    <property type="entry name" value="GGDEF"/>
    <property type="match status" value="1"/>
</dbReference>
<evidence type="ECO:0000313" key="4">
    <source>
        <dbReference type="EMBL" id="RAI25173.1"/>
    </source>
</evidence>
<dbReference type="CDD" id="cd01948">
    <property type="entry name" value="EAL"/>
    <property type="match status" value="1"/>
</dbReference>
<dbReference type="Pfam" id="PF00990">
    <property type="entry name" value="GGDEF"/>
    <property type="match status" value="1"/>
</dbReference>
<dbReference type="SMART" id="SM00267">
    <property type="entry name" value="GGDEF"/>
    <property type="match status" value="1"/>
</dbReference>
<dbReference type="SUPFAM" id="SSF55073">
    <property type="entry name" value="Nucleotide cyclase"/>
    <property type="match status" value="1"/>
</dbReference>
<reference evidence="4 5" key="1">
    <citation type="submission" date="2017-07" db="EMBL/GenBank/DDBJ databases">
        <title>Draft Genome Sequences of Select Purple Nonsulfur Bacteria.</title>
        <authorList>
            <person name="Lasarre B."/>
            <person name="Mckinlay J.B."/>
        </authorList>
    </citation>
    <scope>NUCLEOTIDE SEQUENCE [LARGE SCALE GENOMIC DNA]</scope>
    <source>
        <strain evidence="4 5">DSM 11290</strain>
    </source>
</reference>
<dbReference type="Proteomes" id="UP000249299">
    <property type="component" value="Unassembled WGS sequence"/>
</dbReference>
<evidence type="ECO:0008006" key="6">
    <source>
        <dbReference type="Google" id="ProtNLM"/>
    </source>
</evidence>
<dbReference type="EMBL" id="NPEV01000054">
    <property type="protein sequence ID" value="RAI25173.1"/>
    <property type="molecule type" value="Genomic_DNA"/>
</dbReference>
<dbReference type="PROSITE" id="PS50883">
    <property type="entry name" value="EAL"/>
    <property type="match status" value="1"/>
</dbReference>
<dbReference type="AlphaFoldDB" id="A0A327JIY1"/>
<feature type="transmembrane region" description="Helical" evidence="1">
    <location>
        <begin position="17"/>
        <end position="37"/>
    </location>
</feature>
<evidence type="ECO:0000313" key="5">
    <source>
        <dbReference type="Proteomes" id="UP000249299"/>
    </source>
</evidence>
<dbReference type="RefSeq" id="WP_111436042.1">
    <property type="nucleotide sequence ID" value="NZ_JACIGG010000028.1"/>
</dbReference>
<feature type="domain" description="GGDEF" evidence="3">
    <location>
        <begin position="218"/>
        <end position="351"/>
    </location>
</feature>
<dbReference type="InterPro" id="IPR029787">
    <property type="entry name" value="Nucleotide_cyclase"/>
</dbReference>
<evidence type="ECO:0000256" key="1">
    <source>
        <dbReference type="SAM" id="Phobius"/>
    </source>
</evidence>
<dbReference type="OrthoDB" id="9814202at2"/>
<dbReference type="SMART" id="SM00052">
    <property type="entry name" value="EAL"/>
    <property type="match status" value="1"/>
</dbReference>
<dbReference type="Gene3D" id="3.20.20.450">
    <property type="entry name" value="EAL domain"/>
    <property type="match status" value="1"/>
</dbReference>
<dbReference type="Pfam" id="PF00563">
    <property type="entry name" value="EAL"/>
    <property type="match status" value="1"/>
</dbReference>
<keyword evidence="1" id="KW-0812">Transmembrane</keyword>
<protein>
    <recommendedName>
        <fullName evidence="6">GGDEF-domain containing protein</fullName>
    </recommendedName>
</protein>
<evidence type="ECO:0000259" key="3">
    <source>
        <dbReference type="PROSITE" id="PS50887"/>
    </source>
</evidence>
<keyword evidence="5" id="KW-1185">Reference proteome</keyword>
<sequence length="636" mass="69625">MPGITHFHKRIARGTTTVAGIAAILVTLAVPAIFFFFGHTNLASELRAESHFLSQNLSTIVSQNPKLWQFGTSRIEDMLRVWDHKHSAHDGHSMAVSQVLDADGATVAVHGANDRELGLNTIVARQSIFDSGRQVGTLVLRRSIATLVDDTVLVFLVSLGCGLALFYFLRVVPIRALTETARRVTFLATHDEPTGLPRRRLLASSLSEAIAKARQTDGLVGVMMIDLDKFKDINDGYGHHIGDAALCAVAERMTAGRGHNGVLARISGDEFCLVLPAIESRNYAIGVAEALLESVARPILVEGHKLHIGTSIGIAVFPQDGATGDELMVNADAALCEVKSGGRGAYRLFDQAMRERQAMRRLIERDMHLAMEDGQFVMHYQPQIDLASGKLIGVEALVRWRHPERGFISPVEFISVAEESGLIGPLGEWILTRSCLDAAQWGGIKVSVNISPVQFREPAFAAKISRILSETELFPWLLDLEVTEGVLISDTEKVLDIVLLLKKLGIGLSLDDFGTGFSSLRYLQKFPFDKLKIDRSFVRDINSDVKDAAIIRAAISMGRTMGLRINAEGVETEDQMDQLSAMGCDEVQGFFYSRPVPAEDIPALIDTDFPISNADRKRPKLVHVAPENPAVSGHRS</sequence>
<keyword evidence="1" id="KW-1133">Transmembrane helix</keyword>
<feature type="transmembrane region" description="Helical" evidence="1">
    <location>
        <begin position="151"/>
        <end position="169"/>
    </location>
</feature>
<proteinExistence type="predicted"/>
<dbReference type="InterPro" id="IPR001633">
    <property type="entry name" value="EAL_dom"/>
</dbReference>
<name>A0A327JIY1_9HYPH</name>
<dbReference type="InterPro" id="IPR043128">
    <property type="entry name" value="Rev_trsase/Diguanyl_cyclase"/>
</dbReference>
<gene>
    <name evidence="4" type="ORF">CH339_19380</name>
</gene>
<dbReference type="NCBIfam" id="TIGR00254">
    <property type="entry name" value="GGDEF"/>
    <property type="match status" value="1"/>
</dbReference>
<dbReference type="PANTHER" id="PTHR44757:SF2">
    <property type="entry name" value="BIOFILM ARCHITECTURE MAINTENANCE PROTEIN MBAA"/>
    <property type="match status" value="1"/>
</dbReference>
<dbReference type="CDD" id="cd01949">
    <property type="entry name" value="GGDEF"/>
    <property type="match status" value="1"/>
</dbReference>